<dbReference type="PANTHER" id="PTHR34488:SF1">
    <property type="entry name" value="SI:CH211-245H14.1-RELATED"/>
    <property type="match status" value="1"/>
</dbReference>
<sequence>MGPRRKSRRQPGRGRGQGVWVRPIGQTPDDITTEQLVVGASMSEAGLLGSLSPGFDTLRTAKLHSEALSWSYTESGETNINMDDQGQRKVPGKKFHVSLAGCTNGAHQTYVNDLKGWNRHRRGNGQNLRRLVENPDVIVTVDVLFHESKMLICNHNDMAWSKKFHVSLAGCTNGAHQTYVNDLKGLGQTEVSSPEQSDYLVLFCPIASRVGTDIGEAMDNISDVLFHESKMLICNHNDMAWSKRLVENPDVIVTVDVLFHESKMLICNRNDMAWFKVEFFVEEILNADYCINCCCNSCHNHCGGSALYTEKFHVSLAGCTNGAHQTYVNDLKGLGQIEVISPEQSDYLVLFCPIASCVGTDIGEAMDKIPETWTTRDRERCRGRNSMSPWQDAPTVLIRPMLMTSKGWVKSR</sequence>
<name>A0A7J5YN89_DISMA</name>
<dbReference type="AlphaFoldDB" id="A0A7J5YN89"/>
<protein>
    <submittedName>
        <fullName evidence="1">Uncharacterized protein</fullName>
    </submittedName>
</protein>
<evidence type="ECO:0000313" key="1">
    <source>
        <dbReference type="EMBL" id="KAF3850229.1"/>
    </source>
</evidence>
<organism evidence="1 2">
    <name type="scientific">Dissostichus mawsoni</name>
    <name type="common">Antarctic cod</name>
    <dbReference type="NCBI Taxonomy" id="36200"/>
    <lineage>
        <taxon>Eukaryota</taxon>
        <taxon>Metazoa</taxon>
        <taxon>Chordata</taxon>
        <taxon>Craniata</taxon>
        <taxon>Vertebrata</taxon>
        <taxon>Euteleostomi</taxon>
        <taxon>Actinopterygii</taxon>
        <taxon>Neopterygii</taxon>
        <taxon>Teleostei</taxon>
        <taxon>Neoteleostei</taxon>
        <taxon>Acanthomorphata</taxon>
        <taxon>Eupercaria</taxon>
        <taxon>Perciformes</taxon>
        <taxon>Notothenioidei</taxon>
        <taxon>Nototheniidae</taxon>
        <taxon>Dissostichus</taxon>
    </lineage>
</organism>
<gene>
    <name evidence="1" type="ORF">F7725_019948</name>
</gene>
<dbReference type="EMBL" id="JAAKFY010000011">
    <property type="protein sequence ID" value="KAF3850229.1"/>
    <property type="molecule type" value="Genomic_DNA"/>
</dbReference>
<evidence type="ECO:0000313" key="2">
    <source>
        <dbReference type="Proteomes" id="UP000518266"/>
    </source>
</evidence>
<keyword evidence="2" id="KW-1185">Reference proteome</keyword>
<dbReference type="OrthoDB" id="8446971at2759"/>
<dbReference type="PANTHER" id="PTHR34488">
    <property type="entry name" value="SI:CH211-245H14.1-RELATED"/>
    <property type="match status" value="1"/>
</dbReference>
<proteinExistence type="predicted"/>
<comment type="caution">
    <text evidence="1">The sequence shown here is derived from an EMBL/GenBank/DDBJ whole genome shotgun (WGS) entry which is preliminary data.</text>
</comment>
<dbReference type="Proteomes" id="UP000518266">
    <property type="component" value="Unassembled WGS sequence"/>
</dbReference>
<reference evidence="1 2" key="1">
    <citation type="submission" date="2020-03" db="EMBL/GenBank/DDBJ databases">
        <title>Dissostichus mawsoni Genome sequencing and assembly.</title>
        <authorList>
            <person name="Park H."/>
        </authorList>
    </citation>
    <scope>NUCLEOTIDE SEQUENCE [LARGE SCALE GENOMIC DNA]</scope>
    <source>
        <strain evidence="1">DM0001</strain>
        <tissue evidence="1">Muscle</tissue>
    </source>
</reference>
<accession>A0A7J5YN89</accession>